<dbReference type="EMBL" id="ML179318">
    <property type="protein sequence ID" value="THU91007.1"/>
    <property type="molecule type" value="Genomic_DNA"/>
</dbReference>
<protein>
    <recommendedName>
        <fullName evidence="3">Ubiquitin-like protease family profile domain-containing protein</fullName>
    </recommendedName>
</protein>
<dbReference type="AlphaFoldDB" id="A0A4S8LNX6"/>
<accession>A0A4S8LNX6</accession>
<sequence length="361" mass="41087">MSKIEGSSQSPIRLDVDESDVFEDWNANDWIGCGRVWSDIPDYVQAEKMRLLTVPNHFAELLPAEDNTVNHLLKYQIPLTIEKTDITHDIHLAFNADPPDSSLQITLGQSWLDSNQSVRSTNTNLALPFWVLTFFSAARKARISQKRWQDAINWAHKVNTGTGIRESFLRTLSVTPWSGPIPGVWTDGQLEDLWRLLGDIPLESPLLNAMLTVASLRLKSESSTAVLTTDFSNAITYRATMDGSEAQLSSILSRIHSFNYRKVLVIVHYPEFHWGACLIDLDQRIVRFGDGLHRGLPSIFTQNLLVWLKESFQVDRGEQFEVMNDLPCRRQKTIIHAELLPSMLLSIMSLTKSYERRNKPV</sequence>
<dbReference type="Gene3D" id="3.40.395.10">
    <property type="entry name" value="Adenoviral Proteinase, Chain A"/>
    <property type="match status" value="1"/>
</dbReference>
<dbReference type="SUPFAM" id="SSF54001">
    <property type="entry name" value="Cysteine proteinases"/>
    <property type="match status" value="1"/>
</dbReference>
<keyword evidence="2" id="KW-1185">Reference proteome</keyword>
<organism evidence="1 2">
    <name type="scientific">Dendrothele bispora (strain CBS 962.96)</name>
    <dbReference type="NCBI Taxonomy" id="1314807"/>
    <lineage>
        <taxon>Eukaryota</taxon>
        <taxon>Fungi</taxon>
        <taxon>Dikarya</taxon>
        <taxon>Basidiomycota</taxon>
        <taxon>Agaricomycotina</taxon>
        <taxon>Agaricomycetes</taxon>
        <taxon>Agaricomycetidae</taxon>
        <taxon>Agaricales</taxon>
        <taxon>Agaricales incertae sedis</taxon>
        <taxon>Dendrothele</taxon>
    </lineage>
</organism>
<name>A0A4S8LNX6_DENBC</name>
<dbReference type="InterPro" id="IPR038765">
    <property type="entry name" value="Papain-like_cys_pep_sf"/>
</dbReference>
<dbReference type="Proteomes" id="UP000297245">
    <property type="component" value="Unassembled WGS sequence"/>
</dbReference>
<proteinExistence type="predicted"/>
<evidence type="ECO:0000313" key="2">
    <source>
        <dbReference type="Proteomes" id="UP000297245"/>
    </source>
</evidence>
<gene>
    <name evidence="1" type="ORF">K435DRAFT_801570</name>
</gene>
<dbReference type="OrthoDB" id="2671065at2759"/>
<evidence type="ECO:0008006" key="3">
    <source>
        <dbReference type="Google" id="ProtNLM"/>
    </source>
</evidence>
<reference evidence="1 2" key="1">
    <citation type="journal article" date="2019" name="Nat. Ecol. Evol.">
        <title>Megaphylogeny resolves global patterns of mushroom evolution.</title>
        <authorList>
            <person name="Varga T."/>
            <person name="Krizsan K."/>
            <person name="Foldi C."/>
            <person name="Dima B."/>
            <person name="Sanchez-Garcia M."/>
            <person name="Sanchez-Ramirez S."/>
            <person name="Szollosi G.J."/>
            <person name="Szarkandi J.G."/>
            <person name="Papp V."/>
            <person name="Albert L."/>
            <person name="Andreopoulos W."/>
            <person name="Angelini C."/>
            <person name="Antonin V."/>
            <person name="Barry K.W."/>
            <person name="Bougher N.L."/>
            <person name="Buchanan P."/>
            <person name="Buyck B."/>
            <person name="Bense V."/>
            <person name="Catcheside P."/>
            <person name="Chovatia M."/>
            <person name="Cooper J."/>
            <person name="Damon W."/>
            <person name="Desjardin D."/>
            <person name="Finy P."/>
            <person name="Geml J."/>
            <person name="Haridas S."/>
            <person name="Hughes K."/>
            <person name="Justo A."/>
            <person name="Karasinski D."/>
            <person name="Kautmanova I."/>
            <person name="Kiss B."/>
            <person name="Kocsube S."/>
            <person name="Kotiranta H."/>
            <person name="LaButti K.M."/>
            <person name="Lechner B.E."/>
            <person name="Liimatainen K."/>
            <person name="Lipzen A."/>
            <person name="Lukacs Z."/>
            <person name="Mihaltcheva S."/>
            <person name="Morgado L.N."/>
            <person name="Niskanen T."/>
            <person name="Noordeloos M.E."/>
            <person name="Ohm R.A."/>
            <person name="Ortiz-Santana B."/>
            <person name="Ovrebo C."/>
            <person name="Racz N."/>
            <person name="Riley R."/>
            <person name="Savchenko A."/>
            <person name="Shiryaev A."/>
            <person name="Soop K."/>
            <person name="Spirin V."/>
            <person name="Szebenyi C."/>
            <person name="Tomsovsky M."/>
            <person name="Tulloss R.E."/>
            <person name="Uehling J."/>
            <person name="Grigoriev I.V."/>
            <person name="Vagvolgyi C."/>
            <person name="Papp T."/>
            <person name="Martin F.M."/>
            <person name="Miettinen O."/>
            <person name="Hibbett D.S."/>
            <person name="Nagy L.G."/>
        </authorList>
    </citation>
    <scope>NUCLEOTIDE SEQUENCE [LARGE SCALE GENOMIC DNA]</scope>
    <source>
        <strain evidence="1 2">CBS 962.96</strain>
    </source>
</reference>
<evidence type="ECO:0000313" key="1">
    <source>
        <dbReference type="EMBL" id="THU91007.1"/>
    </source>
</evidence>